<reference evidence="1 2" key="1">
    <citation type="submission" date="2017-10" db="EMBL/GenBank/DDBJ databases">
        <title>Sequencing the genomes of 1000 actinobacteria strains.</title>
        <authorList>
            <person name="Klenk H.-P."/>
        </authorList>
    </citation>
    <scope>NUCLEOTIDE SEQUENCE [LARGE SCALE GENOMIC DNA]</scope>
    <source>
        <strain evidence="1 2">DSM 21574</strain>
    </source>
</reference>
<name>A0A2A9ECU7_9MICO</name>
<comment type="caution">
    <text evidence="1">The sequence shown here is derived from an EMBL/GenBank/DDBJ whole genome shotgun (WGS) entry which is preliminary data.</text>
</comment>
<dbReference type="InterPro" id="IPR043519">
    <property type="entry name" value="NT_sf"/>
</dbReference>
<protein>
    <recommendedName>
        <fullName evidence="3">Streptomycin adenylyltransferase</fullName>
    </recommendedName>
</protein>
<dbReference type="Proteomes" id="UP000221394">
    <property type="component" value="Unassembled WGS sequence"/>
</dbReference>
<evidence type="ECO:0000313" key="1">
    <source>
        <dbReference type="EMBL" id="PFG36758.1"/>
    </source>
</evidence>
<evidence type="ECO:0000313" key="2">
    <source>
        <dbReference type="Proteomes" id="UP000221394"/>
    </source>
</evidence>
<proteinExistence type="predicted"/>
<dbReference type="SUPFAM" id="SSF81301">
    <property type="entry name" value="Nucleotidyltransferase"/>
    <property type="match status" value="1"/>
</dbReference>
<organism evidence="1 2">
    <name type="scientific">Flavimobilis soli</name>
    <dbReference type="NCBI Taxonomy" id="442709"/>
    <lineage>
        <taxon>Bacteria</taxon>
        <taxon>Bacillati</taxon>
        <taxon>Actinomycetota</taxon>
        <taxon>Actinomycetes</taxon>
        <taxon>Micrococcales</taxon>
        <taxon>Jonesiaceae</taxon>
        <taxon>Flavimobilis</taxon>
    </lineage>
</organism>
<evidence type="ECO:0008006" key="3">
    <source>
        <dbReference type="Google" id="ProtNLM"/>
    </source>
</evidence>
<accession>A0A2A9ECU7</accession>
<gene>
    <name evidence="1" type="ORF">ATL41_1497</name>
</gene>
<keyword evidence="2" id="KW-1185">Reference proteome</keyword>
<dbReference type="EMBL" id="PDJH01000001">
    <property type="protein sequence ID" value="PFG36758.1"/>
    <property type="molecule type" value="Genomic_DNA"/>
</dbReference>
<dbReference type="AlphaFoldDB" id="A0A2A9ECU7"/>
<sequence>MGREGPGQDPVAQFDHFTERLVASVSARDEVLGLVLLGSGAQRERLDEWSDHDFYLVVRDDVAEQMRRDLSWLPDHERIVLAPRETAHGLKVVYDDAHVLELAVATLDEVAGFGTNHHRVVLDRGGVADAISRAVAQTPGPKEVDVDRALGLFLSLLLIGVGRARRGERVAAGAHVRTYAVAELIDAWTAVVPPSGDAFVDHLDRKRRFEDAYPEVGAQLDAALAQHPENAARALLDLAEEHLAGRVDTWPAAGVEALRARFGWTVRTPA</sequence>
<dbReference type="Gene3D" id="3.30.460.10">
    <property type="entry name" value="Beta Polymerase, domain 2"/>
    <property type="match status" value="1"/>
</dbReference>